<dbReference type="InterPro" id="IPR046769">
    <property type="entry name" value="DOCKER_Lobe_A"/>
</dbReference>
<feature type="domain" description="C2 DOCK-type" evidence="4">
    <location>
        <begin position="116"/>
        <end position="281"/>
    </location>
</feature>
<dbReference type="Pfam" id="PF14429">
    <property type="entry name" value="DOCK-C2"/>
    <property type="match status" value="1"/>
</dbReference>
<dbReference type="InterPro" id="IPR046773">
    <property type="entry name" value="DOCKER_Lobe_C"/>
</dbReference>
<organism evidence="6">
    <name type="scientific">Medioppia subpectinata</name>
    <dbReference type="NCBI Taxonomy" id="1979941"/>
    <lineage>
        <taxon>Eukaryota</taxon>
        <taxon>Metazoa</taxon>
        <taxon>Ecdysozoa</taxon>
        <taxon>Arthropoda</taxon>
        <taxon>Chelicerata</taxon>
        <taxon>Arachnida</taxon>
        <taxon>Acari</taxon>
        <taxon>Acariformes</taxon>
        <taxon>Sarcoptiformes</taxon>
        <taxon>Oribatida</taxon>
        <taxon>Brachypylina</taxon>
        <taxon>Oppioidea</taxon>
        <taxon>Oppiidae</taxon>
        <taxon>Medioppia</taxon>
    </lineage>
</organism>
<keyword evidence="7" id="KW-1185">Reference proteome</keyword>
<evidence type="ECO:0000259" key="4">
    <source>
        <dbReference type="PROSITE" id="PS51650"/>
    </source>
</evidence>
<feature type="non-terminal residue" evidence="6">
    <location>
        <position position="1529"/>
    </location>
</feature>
<keyword evidence="1" id="KW-0597">Phosphoprotein</keyword>
<dbReference type="Gene3D" id="1.20.58.740">
    <property type="match status" value="1"/>
</dbReference>
<dbReference type="PROSITE" id="PS51650">
    <property type="entry name" value="C2_DOCK"/>
    <property type="match status" value="1"/>
</dbReference>
<proteinExistence type="inferred from homology"/>
<reference evidence="6" key="1">
    <citation type="submission" date="2020-11" db="EMBL/GenBank/DDBJ databases">
        <authorList>
            <person name="Tran Van P."/>
        </authorList>
    </citation>
    <scope>NUCLEOTIDE SEQUENCE</scope>
</reference>
<keyword evidence="2" id="KW-0344">Guanine-nucleotide releasing factor</keyword>
<dbReference type="PANTHER" id="PTHR23317:SF26">
    <property type="entry name" value="ZIZIMIN, ISOFORM K"/>
    <property type="match status" value="1"/>
</dbReference>
<dbReference type="InterPro" id="IPR035892">
    <property type="entry name" value="C2_domain_sf"/>
</dbReference>
<evidence type="ECO:0000313" key="7">
    <source>
        <dbReference type="Proteomes" id="UP000759131"/>
    </source>
</evidence>
<dbReference type="InterPro" id="IPR027357">
    <property type="entry name" value="DOCKER_dom"/>
</dbReference>
<evidence type="ECO:0000313" key="6">
    <source>
        <dbReference type="EMBL" id="CAD7630581.1"/>
    </source>
</evidence>
<evidence type="ECO:0000256" key="1">
    <source>
        <dbReference type="ARBA" id="ARBA00022553"/>
    </source>
</evidence>
<dbReference type="EMBL" id="CAJPIZ010008290">
    <property type="protein sequence ID" value="CAG2111011.1"/>
    <property type="molecule type" value="Genomic_DNA"/>
</dbReference>
<dbReference type="Gene3D" id="2.60.40.150">
    <property type="entry name" value="C2 domain"/>
    <property type="match status" value="1"/>
</dbReference>
<feature type="domain" description="DOCKER" evidence="5">
    <location>
        <begin position="1106"/>
        <end position="1515"/>
    </location>
</feature>
<sequence>RFRLQVDDGNRNDLYLVTRVEKSSCHKQQHREPLGWSARPLYGADSQLLRGPLSTPLFRLDANRISDEYIQSCLNNHSLMRTTIGAQLVLEVDDADCAAAAVESLAPDVQPIARFLHALFVFPLSLKYDSQRVFPKARNIECELQLRDSDAADARPLAALLCDDATTLGTSATTAVARHNANPEFNEEFLVSLPIARKEKLHLLFNFFHISCKKECTRTPVGHAWLPLRGHVTSQQVALSVFGSLPAGYLSCQALGLGKGLSMPDTRFVAKDAFKVALRLCSSLQSRDPSLEAALETFARINREESSAVRLVALESARKHLKALLSCDVTELIRFSPIILQQILELVAHSSDDDVTRASLLTLLRLVDALQHRSDVIVDFVEQTFTCDHVMDAFDERLLEALEKLLASVKEEEESKLVLRHLWFLFRIQIKAFIQRKHESARKQSQHVLRQCVSHVTHLVTKFSRSEESFAANKSLAAFLARLLSFYSLKCVFQCVDAHLKALLSRDVLLSDLRHHFLAIVLAHEHHVTINQQSPLSLALLFRELKHAFSQSVRHVRQQSVQLLRNLLAKHAFDARNASLAEVVALYTPALDILVDHMTVGDMSDDRRHARHQSLSTTRHDASSLDETKDALICVLFIAQHVTQQYVQSMSAQRVERLLVVMETAIQRFAFREETSTRAQTLPHALHAQDLRLFLSQQNLSVETAIIALRVSRLALHSQPHDDDVIRTVVKLFLALFLAHEHHVTINQQSPLSLALLFRELKHAFSQSVRHVRQQSVQLLRNLLAKHAFDARNANLAEVVALYTPALDILVDHMTVGDMSDDRRHARHQSLSTTRHDASSLDETKDALICVLFIAQHVTQQYVQSMSAQRVERLLVVMETAIQRFAFREETSSRAQTLPHALHAQDLRLFLSQQNLSVETAVIALRTSRLALLSQPHDDDVIRTVVKLFLALLHESQSEAIVVLAFENIALFAHDFSQQLFAFHALFSQLVAKIVEFCDCALKPIRDSGVDLLFKLFVENFKRTRFETIVCVSRLASNHAKDLTRFQASLARIQLLAEHDDEFARDSRLTQTVVRMRDILKATHRIRTESRNPYENCELRLFLANSYAQTSWSLRRTWIENLAEVHARHGDWPEYAMCLVHVIAIVVEQLRARGLHIDDARQHVSRVSPNVSRDDTRIESDDWLETEDSSHVTPEALETLIDDCADSLEKCQLFELAPHVLKVMIARFEALQNHRKLSALFQRIARMHARAAEADASGRRLFDTYFRVAHFGAQNQEYVYREAKVMSLAEMTQKLQQLHPGATIVSDCDSDCVTDSAIVVTHVTPFATHARNDFERHVNVNRFQFEQRIRRENDDDSASRVAQQYKRRVELQTSNWFPFCLKRIPVIERKETVLTPIEVAIDEMEARVKALERVTSAANDVKHLQLVLQGSVHVTVNCGPIAYAKAFLTAEPEVATEAETRLRAVFARFQDLCEKALRVNERLIKEDQKEYHVSLRTSFESFKRELDLRGDDKRTSVQIFDVISGSSLA</sequence>
<dbReference type="InterPro" id="IPR016024">
    <property type="entry name" value="ARM-type_fold"/>
</dbReference>
<dbReference type="InterPro" id="IPR043162">
    <property type="entry name" value="DOCK_C_lobe_C"/>
</dbReference>
<evidence type="ECO:0000259" key="5">
    <source>
        <dbReference type="PROSITE" id="PS51651"/>
    </source>
</evidence>
<dbReference type="OrthoDB" id="47328at2759"/>
<evidence type="ECO:0000256" key="3">
    <source>
        <dbReference type="PROSITE-ProRule" id="PRU00983"/>
    </source>
</evidence>
<dbReference type="PANTHER" id="PTHR23317">
    <property type="entry name" value="DEDICATOR OF CYTOKINESIS DOCK"/>
    <property type="match status" value="1"/>
</dbReference>
<dbReference type="InterPro" id="IPR043161">
    <property type="entry name" value="DOCK_C_lobe_A"/>
</dbReference>
<dbReference type="Proteomes" id="UP000759131">
    <property type="component" value="Unassembled WGS sequence"/>
</dbReference>
<dbReference type="InterPro" id="IPR027007">
    <property type="entry name" value="C2_DOCK-type_domain"/>
</dbReference>
<name>A0A7R9KWF8_9ACAR</name>
<dbReference type="EMBL" id="OC862865">
    <property type="protein sequence ID" value="CAD7630581.1"/>
    <property type="molecule type" value="Genomic_DNA"/>
</dbReference>
<dbReference type="Pfam" id="PF20421">
    <property type="entry name" value="DHR-2_Lobe_C"/>
    <property type="match status" value="1"/>
</dbReference>
<dbReference type="GO" id="GO:0005085">
    <property type="term" value="F:guanyl-nucleotide exchange factor activity"/>
    <property type="evidence" value="ECO:0007669"/>
    <property type="project" value="UniProtKB-KW"/>
</dbReference>
<protein>
    <recommendedName>
        <fullName evidence="8">C2 domain-containing protein</fullName>
    </recommendedName>
</protein>
<evidence type="ECO:0008006" key="8">
    <source>
        <dbReference type="Google" id="ProtNLM"/>
    </source>
</evidence>
<dbReference type="Pfam" id="PF06920">
    <property type="entry name" value="DHR-2_Lobe_A"/>
    <property type="match status" value="1"/>
</dbReference>
<comment type="similarity">
    <text evidence="3">Belongs to the DOCK family.</text>
</comment>
<evidence type="ECO:0000256" key="2">
    <source>
        <dbReference type="ARBA" id="ARBA00022658"/>
    </source>
</evidence>
<dbReference type="GO" id="GO:0007264">
    <property type="term" value="P:small GTPase-mediated signal transduction"/>
    <property type="evidence" value="ECO:0007669"/>
    <property type="project" value="InterPro"/>
</dbReference>
<dbReference type="SUPFAM" id="SSF48371">
    <property type="entry name" value="ARM repeat"/>
    <property type="match status" value="1"/>
</dbReference>
<dbReference type="InterPro" id="IPR026791">
    <property type="entry name" value="DOCK"/>
</dbReference>
<dbReference type="Gene3D" id="1.25.40.410">
    <property type="match status" value="1"/>
</dbReference>
<gene>
    <name evidence="6" type="ORF">OSB1V03_LOCUS10993</name>
</gene>
<dbReference type="PROSITE" id="PS51651">
    <property type="entry name" value="DOCKER"/>
    <property type="match status" value="1"/>
</dbReference>
<accession>A0A7R9KWF8</accession>